<dbReference type="InterPro" id="IPR002110">
    <property type="entry name" value="Ankyrin_rpt"/>
</dbReference>
<dbReference type="SMART" id="SM00248">
    <property type="entry name" value="ANK"/>
    <property type="match status" value="3"/>
</dbReference>
<dbReference type="SUPFAM" id="SSF48403">
    <property type="entry name" value="Ankyrin repeat"/>
    <property type="match status" value="1"/>
</dbReference>
<reference evidence="12 13" key="1">
    <citation type="journal article" date="2018" name="Gigascience">
        <title>Genomes of trombidid mites reveal novel predicted allergens and laterally-transferred genes associated with secondary metabolism.</title>
        <authorList>
            <person name="Dong X."/>
            <person name="Chaisiri K."/>
            <person name="Xia D."/>
            <person name="Armstrong S.D."/>
            <person name="Fang Y."/>
            <person name="Donnelly M.J."/>
            <person name="Kadowaki T."/>
            <person name="McGarry J.W."/>
            <person name="Darby A.C."/>
            <person name="Makepeace B.L."/>
        </authorList>
    </citation>
    <scope>NUCLEOTIDE SEQUENCE [LARGE SCALE GENOMIC DNA]</scope>
    <source>
        <strain evidence="12">UoL-UT</strain>
    </source>
</reference>
<dbReference type="PANTHER" id="PTHR24201:SF15">
    <property type="entry name" value="ANKYRIN REPEAT DOMAIN-CONTAINING PROTEIN 66"/>
    <property type="match status" value="1"/>
</dbReference>
<evidence type="ECO:0000313" key="13">
    <source>
        <dbReference type="Proteomes" id="UP000288716"/>
    </source>
</evidence>
<keyword evidence="3" id="KW-1052">Target cell membrane</keyword>
<evidence type="ECO:0000256" key="3">
    <source>
        <dbReference type="ARBA" id="ARBA00022537"/>
    </source>
</evidence>
<evidence type="ECO:0000256" key="4">
    <source>
        <dbReference type="ARBA" id="ARBA00022737"/>
    </source>
</evidence>
<keyword evidence="5" id="KW-0800">Toxin</keyword>
<evidence type="ECO:0000256" key="1">
    <source>
        <dbReference type="ARBA" id="ARBA00004175"/>
    </source>
</evidence>
<dbReference type="Proteomes" id="UP000288716">
    <property type="component" value="Unassembled WGS sequence"/>
</dbReference>
<feature type="compositionally biased region" description="Low complexity" evidence="10">
    <location>
        <begin position="200"/>
        <end position="211"/>
    </location>
</feature>
<dbReference type="InterPro" id="IPR013761">
    <property type="entry name" value="SAM/pointed_sf"/>
</dbReference>
<evidence type="ECO:0000256" key="9">
    <source>
        <dbReference type="SAM" id="Coils"/>
    </source>
</evidence>
<protein>
    <submittedName>
        <fullName evidence="12">Ankyrin repeat and SAM domain-containing protein 3-like protein</fullName>
    </submittedName>
</protein>
<feature type="repeat" description="ANK" evidence="8">
    <location>
        <begin position="84"/>
        <end position="108"/>
    </location>
</feature>
<dbReference type="PROSITE" id="PS50105">
    <property type="entry name" value="SAM_DOMAIN"/>
    <property type="match status" value="1"/>
</dbReference>
<keyword evidence="13" id="KW-1185">Reference proteome</keyword>
<evidence type="ECO:0000256" key="10">
    <source>
        <dbReference type="SAM" id="MobiDB-lite"/>
    </source>
</evidence>
<feature type="repeat" description="ANK" evidence="8">
    <location>
        <begin position="50"/>
        <end position="82"/>
    </location>
</feature>
<keyword evidence="6 8" id="KW-0040">ANK repeat</keyword>
<feature type="coiled-coil region" evidence="9">
    <location>
        <begin position="284"/>
        <end position="318"/>
    </location>
</feature>
<keyword evidence="5" id="KW-0638">Presynaptic neurotoxin</keyword>
<organism evidence="12 13">
    <name type="scientific">Leptotrombidium deliense</name>
    <dbReference type="NCBI Taxonomy" id="299467"/>
    <lineage>
        <taxon>Eukaryota</taxon>
        <taxon>Metazoa</taxon>
        <taxon>Ecdysozoa</taxon>
        <taxon>Arthropoda</taxon>
        <taxon>Chelicerata</taxon>
        <taxon>Arachnida</taxon>
        <taxon>Acari</taxon>
        <taxon>Acariformes</taxon>
        <taxon>Trombidiformes</taxon>
        <taxon>Prostigmata</taxon>
        <taxon>Anystina</taxon>
        <taxon>Parasitengona</taxon>
        <taxon>Trombiculoidea</taxon>
        <taxon>Trombiculidae</taxon>
        <taxon>Leptotrombidium</taxon>
    </lineage>
</organism>
<evidence type="ECO:0000256" key="6">
    <source>
        <dbReference type="ARBA" id="ARBA00023043"/>
    </source>
</evidence>
<evidence type="ECO:0000256" key="5">
    <source>
        <dbReference type="ARBA" id="ARBA00023028"/>
    </source>
</evidence>
<keyword evidence="4" id="KW-0677">Repeat</keyword>
<dbReference type="SUPFAM" id="SSF47769">
    <property type="entry name" value="SAM/Pointed domain"/>
    <property type="match status" value="1"/>
</dbReference>
<dbReference type="SMART" id="SM00454">
    <property type="entry name" value="SAM"/>
    <property type="match status" value="1"/>
</dbReference>
<accession>A0A443SD31</accession>
<name>A0A443SD31_9ACAR</name>
<keyword evidence="5" id="KW-0528">Neurotoxin</keyword>
<dbReference type="InterPro" id="IPR036770">
    <property type="entry name" value="Ankyrin_rpt-contain_sf"/>
</dbReference>
<evidence type="ECO:0000256" key="7">
    <source>
        <dbReference type="ARBA" id="ARBA00023298"/>
    </source>
</evidence>
<keyword evidence="7" id="KW-1053">Target membrane</keyword>
<comment type="caution">
    <text evidence="12">The sequence shown here is derived from an EMBL/GenBank/DDBJ whole genome shotgun (WGS) entry which is preliminary data.</text>
</comment>
<dbReference type="Pfam" id="PF00536">
    <property type="entry name" value="SAM_1"/>
    <property type="match status" value="1"/>
</dbReference>
<keyword evidence="7" id="KW-0472">Membrane</keyword>
<evidence type="ECO:0000313" key="12">
    <source>
        <dbReference type="EMBL" id="RWS25439.1"/>
    </source>
</evidence>
<dbReference type="InterPro" id="IPR001660">
    <property type="entry name" value="SAM"/>
</dbReference>
<keyword evidence="2" id="KW-0268">Exocytosis</keyword>
<dbReference type="InterPro" id="IPR050776">
    <property type="entry name" value="Ank_Repeat/CDKN_Inhibitor"/>
</dbReference>
<dbReference type="GO" id="GO:0044218">
    <property type="term" value="C:other organism cell membrane"/>
    <property type="evidence" value="ECO:0007669"/>
    <property type="project" value="UniProtKB-KW"/>
</dbReference>
<evidence type="ECO:0000256" key="2">
    <source>
        <dbReference type="ARBA" id="ARBA00022483"/>
    </source>
</evidence>
<evidence type="ECO:0000259" key="11">
    <source>
        <dbReference type="PROSITE" id="PS50105"/>
    </source>
</evidence>
<dbReference type="Gene3D" id="1.10.150.50">
    <property type="entry name" value="Transcription Factor, Ets-1"/>
    <property type="match status" value="1"/>
</dbReference>
<sequence length="323" mass="36431">MDPVNECYKFISSCEEPATFDLITAASVGDMRLVQSFLRKSVNPNITNTSGWTSLMYAANYGHYNVVRLLIECGADVNLQEWVYGRTALMFAANNGHTRCVEILVTYGKAFIELTDHSGKTAAYYATHFGHGNNKIIGKLLKITDSRNNPRRITKTATPRPEIVITQSDGSVKAQNNDLAIRRKRKLLNDSDAVGPQQVLSPSKSGSPPLPTSLDELLNRLDLEDYIPMFSDSAVDLYIFLTLTDKDLKELGISSIGHRRRLTAAQQRFRESIEIRNAQEKFFADWLLNEREQMKLELEALRTANSDLNCKLQELQSKNLRLI</sequence>
<dbReference type="EMBL" id="NCKV01003706">
    <property type="protein sequence ID" value="RWS25439.1"/>
    <property type="molecule type" value="Genomic_DNA"/>
</dbReference>
<dbReference type="AlphaFoldDB" id="A0A443SD31"/>
<keyword evidence="9" id="KW-0175">Coiled coil</keyword>
<evidence type="ECO:0000256" key="8">
    <source>
        <dbReference type="PROSITE-ProRule" id="PRU00023"/>
    </source>
</evidence>
<dbReference type="GO" id="GO:0044231">
    <property type="term" value="C:host cell presynaptic membrane"/>
    <property type="evidence" value="ECO:0007669"/>
    <property type="project" value="UniProtKB-KW"/>
</dbReference>
<dbReference type="Pfam" id="PF12796">
    <property type="entry name" value="Ank_2"/>
    <property type="match status" value="2"/>
</dbReference>
<gene>
    <name evidence="12" type="ORF">B4U80_09730</name>
</gene>
<dbReference type="PROSITE" id="PS50297">
    <property type="entry name" value="ANK_REP_REGION"/>
    <property type="match status" value="2"/>
</dbReference>
<dbReference type="PROSITE" id="PS50088">
    <property type="entry name" value="ANK_REPEAT"/>
    <property type="match status" value="2"/>
</dbReference>
<proteinExistence type="predicted"/>
<comment type="subcellular location">
    <subcellularLocation>
        <location evidence="1">Target cell membrane</location>
    </subcellularLocation>
</comment>
<feature type="region of interest" description="Disordered" evidence="10">
    <location>
        <begin position="192"/>
        <end position="211"/>
    </location>
</feature>
<feature type="domain" description="SAM" evidence="11">
    <location>
        <begin position="213"/>
        <end position="272"/>
    </location>
</feature>
<dbReference type="GO" id="GO:0006887">
    <property type="term" value="P:exocytosis"/>
    <property type="evidence" value="ECO:0007669"/>
    <property type="project" value="UniProtKB-KW"/>
</dbReference>
<dbReference type="Gene3D" id="1.25.40.20">
    <property type="entry name" value="Ankyrin repeat-containing domain"/>
    <property type="match status" value="1"/>
</dbReference>
<dbReference type="OrthoDB" id="426293at2759"/>
<dbReference type="PANTHER" id="PTHR24201">
    <property type="entry name" value="ANK_REP_REGION DOMAIN-CONTAINING PROTEIN"/>
    <property type="match status" value="1"/>
</dbReference>
<dbReference type="VEuPathDB" id="VectorBase:LDEU006601"/>
<dbReference type="STRING" id="299467.A0A443SD31"/>